<dbReference type="InterPro" id="IPR035906">
    <property type="entry name" value="MetI-like_sf"/>
</dbReference>
<dbReference type="InterPro" id="IPR051204">
    <property type="entry name" value="ABC_transp_perm/SBD"/>
</dbReference>
<dbReference type="SUPFAM" id="SSF161098">
    <property type="entry name" value="MetI-like"/>
    <property type="match status" value="1"/>
</dbReference>
<gene>
    <name evidence="8" type="ORF">J2Z66_006825</name>
</gene>
<keyword evidence="5 6" id="KW-0472">Membrane</keyword>
<dbReference type="EMBL" id="JAGGLB010000031">
    <property type="protein sequence ID" value="MBP1995183.1"/>
    <property type="molecule type" value="Genomic_DNA"/>
</dbReference>
<dbReference type="RefSeq" id="WP_209976993.1">
    <property type="nucleotide sequence ID" value="NZ_JAGGLB010000031.1"/>
</dbReference>
<feature type="transmembrane region" description="Helical" evidence="6">
    <location>
        <begin position="20"/>
        <end position="39"/>
    </location>
</feature>
<evidence type="ECO:0000313" key="8">
    <source>
        <dbReference type="EMBL" id="MBP1995183.1"/>
    </source>
</evidence>
<feature type="transmembrane region" description="Helical" evidence="6">
    <location>
        <begin position="175"/>
        <end position="194"/>
    </location>
</feature>
<evidence type="ECO:0000256" key="6">
    <source>
        <dbReference type="RuleBase" id="RU363032"/>
    </source>
</evidence>
<dbReference type="Pfam" id="PF00528">
    <property type="entry name" value="BPD_transp_1"/>
    <property type="match status" value="1"/>
</dbReference>
<organism evidence="8 9">
    <name type="scientific">Paenibacillus eucommiae</name>
    <dbReference type="NCBI Taxonomy" id="1355755"/>
    <lineage>
        <taxon>Bacteria</taxon>
        <taxon>Bacillati</taxon>
        <taxon>Bacillota</taxon>
        <taxon>Bacilli</taxon>
        <taxon>Bacillales</taxon>
        <taxon>Paenibacillaceae</taxon>
        <taxon>Paenibacillus</taxon>
    </lineage>
</organism>
<name>A0ABS4J5S3_9BACL</name>
<dbReference type="PROSITE" id="PS50928">
    <property type="entry name" value="ABC_TM1"/>
    <property type="match status" value="1"/>
</dbReference>
<keyword evidence="9" id="KW-1185">Reference proteome</keyword>
<comment type="caution">
    <text evidence="8">The sequence shown here is derived from an EMBL/GenBank/DDBJ whole genome shotgun (WGS) entry which is preliminary data.</text>
</comment>
<proteinExistence type="inferred from homology"/>
<dbReference type="PANTHER" id="PTHR30177:SF4">
    <property type="entry name" value="OSMOPROTECTANT IMPORT PERMEASE PROTEIN OSMW"/>
    <property type="match status" value="1"/>
</dbReference>
<keyword evidence="2 6" id="KW-0813">Transport</keyword>
<dbReference type="CDD" id="cd06261">
    <property type="entry name" value="TM_PBP2"/>
    <property type="match status" value="1"/>
</dbReference>
<evidence type="ECO:0000256" key="1">
    <source>
        <dbReference type="ARBA" id="ARBA00004141"/>
    </source>
</evidence>
<keyword evidence="3 6" id="KW-0812">Transmembrane</keyword>
<dbReference type="Gene3D" id="1.10.3720.10">
    <property type="entry name" value="MetI-like"/>
    <property type="match status" value="1"/>
</dbReference>
<dbReference type="Proteomes" id="UP001519287">
    <property type="component" value="Unassembled WGS sequence"/>
</dbReference>
<evidence type="ECO:0000313" key="9">
    <source>
        <dbReference type="Proteomes" id="UP001519287"/>
    </source>
</evidence>
<feature type="transmembrane region" description="Helical" evidence="6">
    <location>
        <begin position="51"/>
        <end position="74"/>
    </location>
</feature>
<dbReference type="PANTHER" id="PTHR30177">
    <property type="entry name" value="GLYCINE BETAINE/L-PROLINE TRANSPORT SYSTEM PERMEASE PROTEIN PROW"/>
    <property type="match status" value="1"/>
</dbReference>
<evidence type="ECO:0000256" key="3">
    <source>
        <dbReference type="ARBA" id="ARBA00022692"/>
    </source>
</evidence>
<dbReference type="InterPro" id="IPR000515">
    <property type="entry name" value="MetI-like"/>
</dbReference>
<comment type="subcellular location">
    <subcellularLocation>
        <location evidence="6">Cell membrane</location>
        <topology evidence="6">Multi-pass membrane protein</topology>
    </subcellularLocation>
    <subcellularLocation>
        <location evidence="1">Membrane</location>
        <topology evidence="1">Multi-pass membrane protein</topology>
    </subcellularLocation>
</comment>
<comment type="similarity">
    <text evidence="6">Belongs to the binding-protein-dependent transport system permease family.</text>
</comment>
<reference evidence="8 9" key="1">
    <citation type="submission" date="2021-03" db="EMBL/GenBank/DDBJ databases">
        <title>Genomic Encyclopedia of Type Strains, Phase IV (KMG-IV): sequencing the most valuable type-strain genomes for metagenomic binning, comparative biology and taxonomic classification.</title>
        <authorList>
            <person name="Goeker M."/>
        </authorList>
    </citation>
    <scope>NUCLEOTIDE SEQUENCE [LARGE SCALE GENOMIC DNA]</scope>
    <source>
        <strain evidence="8 9">DSM 26048</strain>
    </source>
</reference>
<sequence>MDYLIQHFDRIWELLREHFILVFVSLIISLVVATILTVVVNKISKIYTPVIVILGLLYTIPSLALFALMIPIFGLGVKPALIALVMYSQMTLVRNMVSAVRAVDPAIIEAARGMGMSSGKIFRQIILPLAMPVIIAGVRIATVMMIGITVIAAYINAGGLGELIFEGLAQDHKGKILAGTIAVAFVSILADFVFRMIERTMNRAAWRRG</sequence>
<evidence type="ECO:0000256" key="4">
    <source>
        <dbReference type="ARBA" id="ARBA00022989"/>
    </source>
</evidence>
<protein>
    <submittedName>
        <fullName evidence="8">Osmoprotectant transport system permease protein</fullName>
    </submittedName>
</protein>
<evidence type="ECO:0000256" key="5">
    <source>
        <dbReference type="ARBA" id="ARBA00023136"/>
    </source>
</evidence>
<evidence type="ECO:0000256" key="2">
    <source>
        <dbReference type="ARBA" id="ARBA00022448"/>
    </source>
</evidence>
<keyword evidence="4 6" id="KW-1133">Transmembrane helix</keyword>
<accession>A0ABS4J5S3</accession>
<evidence type="ECO:0000259" key="7">
    <source>
        <dbReference type="PROSITE" id="PS50928"/>
    </source>
</evidence>
<feature type="transmembrane region" description="Helical" evidence="6">
    <location>
        <begin position="125"/>
        <end position="155"/>
    </location>
</feature>
<feature type="domain" description="ABC transmembrane type-1" evidence="7">
    <location>
        <begin position="15"/>
        <end position="194"/>
    </location>
</feature>